<evidence type="ECO:0000313" key="2">
    <source>
        <dbReference type="EMBL" id="QUE52497.1"/>
    </source>
</evidence>
<feature type="transmembrane region" description="Helical" evidence="1">
    <location>
        <begin position="116"/>
        <end position="135"/>
    </location>
</feature>
<keyword evidence="3" id="KW-1185">Reference proteome</keyword>
<name>A0A975PGP0_9BACT</name>
<dbReference type="SUPFAM" id="SSF103473">
    <property type="entry name" value="MFS general substrate transporter"/>
    <property type="match status" value="1"/>
</dbReference>
<proteinExistence type="predicted"/>
<keyword evidence="1" id="KW-0472">Membrane</keyword>
<sequence>MYAFRRPFSAAGYTDVSFGWDWLGSNLTPKTVFVIAQLMGYGVAKFWGMKFCSEIRRKALGRAVLGMIGVAWLALLVFAVVPLPFKILAIFINGIPLGTVWGLIVRQLEGRKVSELLLAALSCSYILASGEVKRLGQWLMREGVGEFWMPFVTGALFVPLLLLSVWMLSLLHPPGAEDVRERSPRDRLDHAGRHSFLMKFLPGLVMLCIAYLFLTAYRDFRDNYQSELFAEMGIHDPAAFSRTERPVAFGVMAALALIYLVKDNRTALRWVYGLMIGGLALLGGSTWLYTAGKLGGEMWMIATGLGAYLAYVPFGSVLFDRTIAATRFQGTAVFAIYVADALGYSGSVVVQLYRDLFASKDSWLYFFKSFSILMALGGIPLTAMAMVYFLRWKPKDTEGEHASGA</sequence>
<gene>
    <name evidence="2" type="ORF">KBB96_06280</name>
</gene>
<dbReference type="InterPro" id="IPR043745">
    <property type="entry name" value="DUF5690"/>
</dbReference>
<feature type="transmembrane region" description="Helical" evidence="1">
    <location>
        <begin position="147"/>
        <end position="175"/>
    </location>
</feature>
<dbReference type="InterPro" id="IPR036259">
    <property type="entry name" value="MFS_trans_sf"/>
</dbReference>
<feature type="transmembrane region" description="Helical" evidence="1">
    <location>
        <begin position="270"/>
        <end position="292"/>
    </location>
</feature>
<feature type="transmembrane region" description="Helical" evidence="1">
    <location>
        <begin position="245"/>
        <end position="261"/>
    </location>
</feature>
<dbReference type="AlphaFoldDB" id="A0A975PGP0"/>
<accession>A0A975PGP0</accession>
<dbReference type="EMBL" id="CP073100">
    <property type="protein sequence ID" value="QUE52497.1"/>
    <property type="molecule type" value="Genomic_DNA"/>
</dbReference>
<feature type="transmembrane region" description="Helical" evidence="1">
    <location>
        <begin position="59"/>
        <end position="81"/>
    </location>
</feature>
<reference evidence="2" key="1">
    <citation type="submission" date="2021-04" db="EMBL/GenBank/DDBJ databases">
        <title>Luteolibacter sp. 32A isolated from the skin of an Anderson's salamander (Ambystoma andersonii).</title>
        <authorList>
            <person name="Spergser J."/>
            <person name="Busse H.-J."/>
        </authorList>
    </citation>
    <scope>NUCLEOTIDE SEQUENCE</scope>
    <source>
        <strain evidence="2">32A</strain>
    </source>
</reference>
<feature type="transmembrane region" description="Helical" evidence="1">
    <location>
        <begin position="87"/>
        <end position="104"/>
    </location>
</feature>
<dbReference type="Proteomes" id="UP000676169">
    <property type="component" value="Chromosome"/>
</dbReference>
<dbReference type="Pfam" id="PF18943">
    <property type="entry name" value="DUF5690"/>
    <property type="match status" value="1"/>
</dbReference>
<organism evidence="2 3">
    <name type="scientific">Luteolibacter ambystomatis</name>
    <dbReference type="NCBI Taxonomy" id="2824561"/>
    <lineage>
        <taxon>Bacteria</taxon>
        <taxon>Pseudomonadati</taxon>
        <taxon>Verrucomicrobiota</taxon>
        <taxon>Verrucomicrobiia</taxon>
        <taxon>Verrucomicrobiales</taxon>
        <taxon>Verrucomicrobiaceae</taxon>
        <taxon>Luteolibacter</taxon>
    </lineage>
</organism>
<keyword evidence="1" id="KW-1133">Transmembrane helix</keyword>
<evidence type="ECO:0000256" key="1">
    <source>
        <dbReference type="SAM" id="Phobius"/>
    </source>
</evidence>
<feature type="transmembrane region" description="Helical" evidence="1">
    <location>
        <begin position="298"/>
        <end position="319"/>
    </location>
</feature>
<evidence type="ECO:0008006" key="4">
    <source>
        <dbReference type="Google" id="ProtNLM"/>
    </source>
</evidence>
<dbReference type="KEGG" id="lamb:KBB96_06280"/>
<evidence type="ECO:0000313" key="3">
    <source>
        <dbReference type="Proteomes" id="UP000676169"/>
    </source>
</evidence>
<feature type="transmembrane region" description="Helical" evidence="1">
    <location>
        <begin position="196"/>
        <end position="214"/>
    </location>
</feature>
<protein>
    <recommendedName>
        <fullName evidence="4">MFS transporter</fullName>
    </recommendedName>
</protein>
<dbReference type="RefSeq" id="WP_211633608.1">
    <property type="nucleotide sequence ID" value="NZ_CP073100.1"/>
</dbReference>
<feature type="transmembrane region" description="Helical" evidence="1">
    <location>
        <begin position="365"/>
        <end position="390"/>
    </location>
</feature>
<feature type="transmembrane region" description="Helical" evidence="1">
    <location>
        <begin position="331"/>
        <end position="353"/>
    </location>
</feature>
<keyword evidence="1" id="KW-0812">Transmembrane</keyword>